<evidence type="ECO:0000256" key="2">
    <source>
        <dbReference type="SAM" id="MobiDB-lite"/>
    </source>
</evidence>
<feature type="compositionally biased region" description="Polar residues" evidence="2">
    <location>
        <begin position="53"/>
        <end position="74"/>
    </location>
</feature>
<reference evidence="5" key="1">
    <citation type="submission" date="2017-01" db="EMBL/GenBank/DDBJ databases">
        <authorList>
            <person name="Wang Y."/>
            <person name="White M."/>
            <person name="Kvist S."/>
            <person name="Moncalvo J.-M."/>
        </authorList>
    </citation>
    <scope>NUCLEOTIDE SEQUENCE [LARGE SCALE GENOMIC DNA]</scope>
    <source>
        <strain evidence="5">ID-206-W2</strain>
    </source>
</reference>
<feature type="region of interest" description="Disordered" evidence="2">
    <location>
        <begin position="47"/>
        <end position="74"/>
    </location>
</feature>
<sequence>LIFDRETGKPKGYGFCEYPDIETASSAIRNLQDLDLNGRKIRLDYADPYSLKRPNNNQDDKNFNTGRQPNNNRFKQPQDIQQQMTYQHQTQQHNSIQLNAPLPNQTHNTNQAPIIKPPTQAIAETISSLSETQKKELLSQIKDSALKDNAKTREILHQSPQLAYALFHTLVEFQLLNDTQIQAILAPTLAAQSNMSNQNQFQQQNLQPQQQQQQQMPNNTPTLPQNAYYPPPQFPPHHAAPNIAHALPNPLPPHIHNPNLAPPILPPLHPPPHFRNQGQNQGQLQQQQQQQQQQQFSNSKFNQPQIQPPANPEYDQNFVNQIMSLTRDQISLMPDFQQEQILSLQNQFRNQ</sequence>
<keyword evidence="1" id="KW-0694">RNA-binding</keyword>
<dbReference type="InterPro" id="IPR025742">
    <property type="entry name" value="CSTF2_hinge"/>
</dbReference>
<dbReference type="Proteomes" id="UP000187429">
    <property type="component" value="Unassembled WGS sequence"/>
</dbReference>
<feature type="domain" description="RRM" evidence="3">
    <location>
        <begin position="1"/>
        <end position="48"/>
    </location>
</feature>
<feature type="compositionally biased region" description="Low complexity" evidence="2">
    <location>
        <begin position="276"/>
        <end position="295"/>
    </location>
</feature>
<comment type="caution">
    <text evidence="4">The sequence shown here is derived from an EMBL/GenBank/DDBJ whole genome shotgun (WGS) entry which is preliminary data.</text>
</comment>
<evidence type="ECO:0000313" key="4">
    <source>
        <dbReference type="EMBL" id="OMJ10342.1"/>
    </source>
</evidence>
<organism evidence="4 5">
    <name type="scientific">Smittium culicis</name>
    <dbReference type="NCBI Taxonomy" id="133412"/>
    <lineage>
        <taxon>Eukaryota</taxon>
        <taxon>Fungi</taxon>
        <taxon>Fungi incertae sedis</taxon>
        <taxon>Zoopagomycota</taxon>
        <taxon>Kickxellomycotina</taxon>
        <taxon>Harpellomycetes</taxon>
        <taxon>Harpellales</taxon>
        <taxon>Legeriomycetaceae</taxon>
        <taxon>Smittium</taxon>
    </lineage>
</organism>
<dbReference type="Pfam" id="PF00076">
    <property type="entry name" value="RRM_1"/>
    <property type="match status" value="1"/>
</dbReference>
<dbReference type="PROSITE" id="PS50102">
    <property type="entry name" value="RRM"/>
    <property type="match status" value="1"/>
</dbReference>
<dbReference type="Gene3D" id="1.25.40.630">
    <property type="match status" value="1"/>
</dbReference>
<dbReference type="OrthoDB" id="272703at2759"/>
<dbReference type="Gene3D" id="3.30.70.330">
    <property type="match status" value="1"/>
</dbReference>
<dbReference type="InterPro" id="IPR000504">
    <property type="entry name" value="RRM_dom"/>
</dbReference>
<feature type="compositionally biased region" description="Pro residues" evidence="2">
    <location>
        <begin position="249"/>
        <end position="273"/>
    </location>
</feature>
<keyword evidence="5" id="KW-1185">Reference proteome</keyword>
<evidence type="ECO:0000256" key="1">
    <source>
        <dbReference type="PROSITE-ProRule" id="PRU00176"/>
    </source>
</evidence>
<dbReference type="AlphaFoldDB" id="A0A1R1X6V9"/>
<dbReference type="GO" id="GO:0003729">
    <property type="term" value="F:mRNA binding"/>
    <property type="evidence" value="ECO:0007669"/>
    <property type="project" value="TreeGrafter"/>
</dbReference>
<dbReference type="GO" id="GO:0005847">
    <property type="term" value="C:mRNA cleavage and polyadenylation specificity factor complex"/>
    <property type="evidence" value="ECO:0007669"/>
    <property type="project" value="TreeGrafter"/>
</dbReference>
<dbReference type="PANTHER" id="PTHR45735">
    <property type="entry name" value="CLEAVAGE STIMULATION FACTOR SUBUNIT 2"/>
    <property type="match status" value="1"/>
</dbReference>
<protein>
    <submittedName>
        <fullName evidence="4">Cleavage stimulating factor 64</fullName>
    </submittedName>
</protein>
<name>A0A1R1X6V9_9FUNG</name>
<evidence type="ECO:0000313" key="5">
    <source>
        <dbReference type="Proteomes" id="UP000187429"/>
    </source>
</evidence>
<dbReference type="InterPro" id="IPR035979">
    <property type="entry name" value="RBD_domain_sf"/>
</dbReference>
<dbReference type="Pfam" id="PF14327">
    <property type="entry name" value="CSTF2_hinge"/>
    <property type="match status" value="1"/>
</dbReference>
<dbReference type="InterPro" id="IPR012677">
    <property type="entry name" value="Nucleotide-bd_a/b_plait_sf"/>
</dbReference>
<feature type="region of interest" description="Disordered" evidence="2">
    <location>
        <begin position="196"/>
        <end position="314"/>
    </location>
</feature>
<dbReference type="PANTHER" id="PTHR45735:SF2">
    <property type="entry name" value="CLEAVAGE STIMULATION FACTOR SUBUNIT 2"/>
    <property type="match status" value="1"/>
</dbReference>
<proteinExistence type="predicted"/>
<dbReference type="EMBL" id="LSSM01006649">
    <property type="protein sequence ID" value="OMJ10342.1"/>
    <property type="molecule type" value="Genomic_DNA"/>
</dbReference>
<feature type="compositionally biased region" description="Low complexity" evidence="2">
    <location>
        <begin position="196"/>
        <end position="228"/>
    </location>
</feature>
<feature type="compositionally biased region" description="Polar residues" evidence="2">
    <location>
        <begin position="296"/>
        <end position="305"/>
    </location>
</feature>
<accession>A0A1R1X6V9</accession>
<feature type="non-terminal residue" evidence="4">
    <location>
        <position position="1"/>
    </location>
</feature>
<gene>
    <name evidence="4" type="ORF">AYI69_g10285</name>
</gene>
<evidence type="ECO:0000259" key="3">
    <source>
        <dbReference type="PROSITE" id="PS50102"/>
    </source>
</evidence>
<dbReference type="SUPFAM" id="SSF54928">
    <property type="entry name" value="RNA-binding domain, RBD"/>
    <property type="match status" value="1"/>
</dbReference>
<feature type="compositionally biased region" description="Low complexity" evidence="2">
    <location>
        <begin position="236"/>
        <end position="248"/>
    </location>
</feature>